<evidence type="ECO:0000256" key="1">
    <source>
        <dbReference type="SAM" id="MobiDB-lite"/>
    </source>
</evidence>
<dbReference type="RefSeq" id="WP_136413586.1">
    <property type="nucleotide sequence ID" value="NZ_CAXHQF010000015.1"/>
</dbReference>
<evidence type="ECO:0000313" key="2">
    <source>
        <dbReference type="EMBL" id="QCD41048.1"/>
    </source>
</evidence>
<sequence length="163" mass="18606">MVKIILLLFFIGASSLFEYLKKRRQEREESSHPSDSSDLMTIKANPFAQFFKAGAIAATNQQPGRRPHVRPNQSPDLDQEVPAYKSTTKNRKTPQPFLPGELHQSPFEMPPMPEKTLTDLDEINDTTVSAQNNPNDDTERHYARWRQAIIDSAIITPKFRTPD</sequence>
<dbReference type="EMBL" id="CP039396">
    <property type="protein sequence ID" value="QCD41048.1"/>
    <property type="molecule type" value="Genomic_DNA"/>
</dbReference>
<name>A0A4V1D2X7_9BACT</name>
<proteinExistence type="predicted"/>
<dbReference type="AlphaFoldDB" id="A0A4V1D2X7"/>
<feature type="region of interest" description="Disordered" evidence="1">
    <location>
        <begin position="57"/>
        <end position="106"/>
    </location>
</feature>
<keyword evidence="3" id="KW-1185">Reference proteome</keyword>
<protein>
    <submittedName>
        <fullName evidence="2">Uncharacterized protein</fullName>
    </submittedName>
</protein>
<evidence type="ECO:0000313" key="3">
    <source>
        <dbReference type="Proteomes" id="UP000297149"/>
    </source>
</evidence>
<accession>A0A4V1D2X7</accession>
<reference evidence="3" key="1">
    <citation type="submission" date="2019-02" db="EMBL/GenBank/DDBJ databases">
        <title>Isolation and identification of novel species under the genus Muribaculum.</title>
        <authorList>
            <person name="Miyake S."/>
            <person name="Ding Y."/>
            <person name="Low A."/>
            <person name="Soh M."/>
            <person name="Seedorf H."/>
        </authorList>
    </citation>
    <scope>NUCLEOTIDE SEQUENCE [LARGE SCALE GENOMIC DNA]</scope>
    <source>
        <strain evidence="3">H5</strain>
    </source>
</reference>
<organism evidence="2 3">
    <name type="scientific">Duncaniella dubosii</name>
    <dbReference type="NCBI Taxonomy" id="2518971"/>
    <lineage>
        <taxon>Bacteria</taxon>
        <taxon>Pseudomonadati</taxon>
        <taxon>Bacteroidota</taxon>
        <taxon>Bacteroidia</taxon>
        <taxon>Bacteroidales</taxon>
        <taxon>Muribaculaceae</taxon>
        <taxon>Duncaniella</taxon>
    </lineage>
</organism>
<gene>
    <name evidence="2" type="ORF">E7747_01260</name>
</gene>
<dbReference type="KEGG" id="ddb:E7747_01260"/>
<dbReference type="Proteomes" id="UP000297149">
    <property type="component" value="Chromosome"/>
</dbReference>